<accession>G2Z8L6</accession>
<dbReference type="GeneID" id="57077619"/>
<dbReference type="InterPro" id="IPR038056">
    <property type="entry name" value="YjbR-like_sf"/>
</dbReference>
<dbReference type="RefSeq" id="WP_014093851.1">
    <property type="nucleotide sequence ID" value="NC_016011.1"/>
</dbReference>
<dbReference type="eggNOG" id="COG2315">
    <property type="taxonomic scope" value="Bacteria"/>
</dbReference>
<dbReference type="Pfam" id="PF04237">
    <property type="entry name" value="YjbR"/>
    <property type="match status" value="1"/>
</dbReference>
<proteinExistence type="predicted"/>
<evidence type="ECO:0008006" key="3">
    <source>
        <dbReference type="Google" id="ProtNLM"/>
    </source>
</evidence>
<evidence type="ECO:0000313" key="2">
    <source>
        <dbReference type="Proteomes" id="UP000001286"/>
    </source>
</evidence>
<dbReference type="HOGENOM" id="CLU_105851_1_1_9"/>
<evidence type="ECO:0000313" key="1">
    <source>
        <dbReference type="EMBL" id="CBW87090.1"/>
    </source>
</evidence>
<dbReference type="AlphaFoldDB" id="G2Z8L6"/>
<reference evidence="1 2" key="1">
    <citation type="journal article" date="2011" name="J. Bacteriol.">
        <title>Complete genome sequence of the animal pathogen Listeria ivanovii, which provides insights into host specificities and evolution of the genus Listeria.</title>
        <authorList>
            <person name="Buchrieser C."/>
            <person name="Rusniok C."/>
            <person name="Garrido P."/>
            <person name="Hain T."/>
            <person name="Scortti M."/>
            <person name="Lampidis R."/>
            <person name="Karst U."/>
            <person name="Chakraborty T."/>
            <person name="Cossart P."/>
            <person name="Kreft J."/>
            <person name="Vazquez-Boland J.A."/>
            <person name="Goebel W."/>
            <person name="Glaser P."/>
        </authorList>
    </citation>
    <scope>NUCLEOTIDE SEQUENCE [LARGE SCALE GENOMIC DNA]</scope>
    <source>
        <strain evidence="2">ATCC BAA-678 / PAM 55</strain>
    </source>
</reference>
<organism evidence="1 2">
    <name type="scientific">Listeria ivanovii (strain ATCC BAA-678 / PAM 55)</name>
    <dbReference type="NCBI Taxonomy" id="881621"/>
    <lineage>
        <taxon>Bacteria</taxon>
        <taxon>Bacillati</taxon>
        <taxon>Bacillota</taxon>
        <taxon>Bacilli</taxon>
        <taxon>Bacillales</taxon>
        <taxon>Listeriaceae</taxon>
        <taxon>Listeria</taxon>
    </lineage>
</organism>
<dbReference type="InterPro" id="IPR058532">
    <property type="entry name" value="YjbR/MT2646/Rv2570-like"/>
</dbReference>
<name>G2Z8L6_LISIP</name>
<dbReference type="Proteomes" id="UP000001286">
    <property type="component" value="Chromosome"/>
</dbReference>
<gene>
    <name evidence="1" type="ordered locus">LIV_2590</name>
</gene>
<dbReference type="InterPro" id="IPR007351">
    <property type="entry name" value="YjbR"/>
</dbReference>
<dbReference type="SUPFAM" id="SSF142906">
    <property type="entry name" value="YjbR-like"/>
    <property type="match status" value="1"/>
</dbReference>
<dbReference type="PANTHER" id="PTHR35145:SF1">
    <property type="entry name" value="CYTOPLASMIC PROTEIN"/>
    <property type="match status" value="1"/>
</dbReference>
<dbReference type="Gene3D" id="3.90.1150.30">
    <property type="match status" value="1"/>
</dbReference>
<sequence>MSEAFAWIRKEISELPGVEYSFKEEWQADRYHVLDQLMVMRGTDNEGCQILTLKCDAEKSEQLRAENPAIVPGYYMNKRVWISVLLEQESNQTLIIALIQHAYTEAKNKLPKYKQAQLETFD</sequence>
<dbReference type="KEGG" id="liv:LIV_2590"/>
<dbReference type="OrthoDB" id="9789813at2"/>
<dbReference type="EMBL" id="FR687253">
    <property type="protein sequence ID" value="CBW87090.1"/>
    <property type="molecule type" value="Genomic_DNA"/>
</dbReference>
<dbReference type="PANTHER" id="PTHR35145">
    <property type="entry name" value="CYTOPLASMIC PROTEIN-RELATED"/>
    <property type="match status" value="1"/>
</dbReference>
<protein>
    <recommendedName>
        <fullName evidence="3">MmcQ/YjbR family DNA-binding protein</fullName>
    </recommendedName>
</protein>